<evidence type="ECO:0000256" key="7">
    <source>
        <dbReference type="ARBA" id="ARBA00022918"/>
    </source>
</evidence>
<keyword evidence="4" id="KW-0540">Nuclease</keyword>
<keyword evidence="7" id="KW-0695">RNA-directed DNA polymerase</keyword>
<feature type="domain" description="Chromo" evidence="9">
    <location>
        <begin position="286"/>
        <end position="344"/>
    </location>
</feature>
<evidence type="ECO:0000256" key="4">
    <source>
        <dbReference type="ARBA" id="ARBA00022722"/>
    </source>
</evidence>
<evidence type="ECO:0000256" key="1">
    <source>
        <dbReference type="ARBA" id="ARBA00004123"/>
    </source>
</evidence>
<reference evidence="10" key="2">
    <citation type="submission" date="2025-09" db="UniProtKB">
        <authorList>
            <consortium name="Ensembl"/>
        </authorList>
    </citation>
    <scope>IDENTIFICATION</scope>
</reference>
<evidence type="ECO:0000256" key="8">
    <source>
        <dbReference type="SAM" id="MobiDB-lite"/>
    </source>
</evidence>
<dbReference type="PROSITE" id="PS50013">
    <property type="entry name" value="CHROMO_2"/>
    <property type="match status" value="1"/>
</dbReference>
<dbReference type="PANTHER" id="PTHR34072:SF42">
    <property type="entry name" value="INTEGRASE CATALYTIC DOMAIN-CONTAINING PROTEIN"/>
    <property type="match status" value="1"/>
</dbReference>
<feature type="region of interest" description="Disordered" evidence="8">
    <location>
        <begin position="262"/>
        <end position="282"/>
    </location>
</feature>
<dbReference type="Gene3D" id="3.10.20.370">
    <property type="match status" value="1"/>
</dbReference>
<evidence type="ECO:0000256" key="3">
    <source>
        <dbReference type="ARBA" id="ARBA00022695"/>
    </source>
</evidence>
<keyword evidence="11" id="KW-1185">Reference proteome</keyword>
<accession>A0A8P4GQF0</accession>
<protein>
    <recommendedName>
        <fullName evidence="9">Chromo domain-containing protein</fullName>
    </recommendedName>
</protein>
<dbReference type="Pfam" id="PF00385">
    <property type="entry name" value="Chromo"/>
    <property type="match status" value="1"/>
</dbReference>
<dbReference type="GO" id="GO:0004519">
    <property type="term" value="F:endonuclease activity"/>
    <property type="evidence" value="ECO:0007669"/>
    <property type="project" value="UniProtKB-KW"/>
</dbReference>
<dbReference type="Pfam" id="PF17917">
    <property type="entry name" value="RT_RNaseH"/>
    <property type="match status" value="1"/>
</dbReference>
<dbReference type="Pfam" id="PF24626">
    <property type="entry name" value="SH3_Tf2-1"/>
    <property type="match status" value="1"/>
</dbReference>
<comment type="subcellular location">
    <subcellularLocation>
        <location evidence="1">Nucleus</location>
    </subcellularLocation>
</comment>
<dbReference type="PANTHER" id="PTHR34072">
    <property type="entry name" value="ENZYMATIC POLYPROTEIN-RELATED"/>
    <property type="match status" value="1"/>
</dbReference>
<keyword evidence="6" id="KW-0378">Hydrolase</keyword>
<reference evidence="10" key="1">
    <citation type="submission" date="2025-08" db="UniProtKB">
        <authorList>
            <consortium name="Ensembl"/>
        </authorList>
    </citation>
    <scope>IDENTIFICATION</scope>
</reference>
<keyword evidence="5" id="KW-0255">Endonuclease</keyword>
<dbReference type="InterPro" id="IPR023780">
    <property type="entry name" value="Chromo_domain"/>
</dbReference>
<keyword evidence="2" id="KW-0808">Transferase</keyword>
<dbReference type="InterPro" id="IPR056924">
    <property type="entry name" value="SH3_Tf2-1"/>
</dbReference>
<dbReference type="AlphaFoldDB" id="A0A8P4GQF0"/>
<dbReference type="InterPro" id="IPR016197">
    <property type="entry name" value="Chromo-like_dom_sf"/>
</dbReference>
<evidence type="ECO:0000313" key="10">
    <source>
        <dbReference type="Ensembl" id="ENSDLAP00005083197.1"/>
    </source>
</evidence>
<dbReference type="InterPro" id="IPR000953">
    <property type="entry name" value="Chromo/chromo_shadow_dom"/>
</dbReference>
<dbReference type="SMART" id="SM00298">
    <property type="entry name" value="CHROMO"/>
    <property type="match status" value="1"/>
</dbReference>
<name>A0A8P4GQF0_DICLA</name>
<dbReference type="InterPro" id="IPR043502">
    <property type="entry name" value="DNA/RNA_pol_sf"/>
</dbReference>
<evidence type="ECO:0000313" key="11">
    <source>
        <dbReference type="Proteomes" id="UP000694389"/>
    </source>
</evidence>
<evidence type="ECO:0000256" key="5">
    <source>
        <dbReference type="ARBA" id="ARBA00022759"/>
    </source>
</evidence>
<sequence length="415" mass="46263">MVEVDASGTGIGAVLSQRFPKDHKLHPCAFLSRCLSPAERNHYVGNRELLAVVVALQEWRHWLEGAAFLFVVWTDHKNLAYLRSAKRLNSRQAWWALFLDRFVFTLTYRPGSRNAKLDALSRQADPEMPETEPETILPASRVVAAVNWRIEEGEVVVLSVQDHLCHCRRIWTEARAALLWTTARNQRLADRHQLPAPDYTPGQKVWLSSRDLPSQVESRKLAPRFIGPFEVDKIINPVAVRLKLPTSLHVHPVFHVSLLKPVSSSPLSPPADPPPPPRLIDDHPAYTVRQIVDVRRRGQGFQYLVDWKGYGPEERSWVPRGFILDSSRLSDFYRSHPDKPGRPPGGVRSGGGGGYCHGSAPFAPPPSLCVSEGAASTHLTCALPHLPSRTPVILSFVARLLFSQLCGSLLCSAVS</sequence>
<keyword evidence="3" id="KW-0548">Nucleotidyltransferase</keyword>
<dbReference type="Proteomes" id="UP000694389">
    <property type="component" value="Unassembled WGS sequence"/>
</dbReference>
<dbReference type="Ensembl" id="ENSDLAT00005068432.1">
    <property type="protein sequence ID" value="ENSDLAP00005083197.1"/>
    <property type="gene ID" value="ENSDLAG00005026678.1"/>
</dbReference>
<evidence type="ECO:0000256" key="6">
    <source>
        <dbReference type="ARBA" id="ARBA00022801"/>
    </source>
</evidence>
<dbReference type="GO" id="GO:0003964">
    <property type="term" value="F:RNA-directed DNA polymerase activity"/>
    <property type="evidence" value="ECO:0007669"/>
    <property type="project" value="UniProtKB-KW"/>
</dbReference>
<dbReference type="GO" id="GO:0005634">
    <property type="term" value="C:nucleus"/>
    <property type="evidence" value="ECO:0007669"/>
    <property type="project" value="UniProtKB-SubCell"/>
</dbReference>
<organism evidence="10 11">
    <name type="scientific">Dicentrarchus labrax</name>
    <name type="common">European seabass</name>
    <name type="synonym">Morone labrax</name>
    <dbReference type="NCBI Taxonomy" id="13489"/>
    <lineage>
        <taxon>Eukaryota</taxon>
        <taxon>Metazoa</taxon>
        <taxon>Chordata</taxon>
        <taxon>Craniata</taxon>
        <taxon>Vertebrata</taxon>
        <taxon>Euteleostomi</taxon>
        <taxon>Actinopterygii</taxon>
        <taxon>Neopterygii</taxon>
        <taxon>Teleostei</taxon>
        <taxon>Neoteleostei</taxon>
        <taxon>Acanthomorphata</taxon>
        <taxon>Eupercaria</taxon>
        <taxon>Moronidae</taxon>
        <taxon>Dicentrarchus</taxon>
    </lineage>
</organism>
<proteinExistence type="predicted"/>
<dbReference type="GO" id="GO:0016787">
    <property type="term" value="F:hydrolase activity"/>
    <property type="evidence" value="ECO:0007669"/>
    <property type="project" value="UniProtKB-KW"/>
</dbReference>
<feature type="compositionally biased region" description="Pro residues" evidence="8">
    <location>
        <begin position="267"/>
        <end position="278"/>
    </location>
</feature>
<dbReference type="SUPFAM" id="SSF56672">
    <property type="entry name" value="DNA/RNA polymerases"/>
    <property type="match status" value="1"/>
</dbReference>
<dbReference type="InterPro" id="IPR041373">
    <property type="entry name" value="RT_RNaseH"/>
</dbReference>
<dbReference type="Gene3D" id="2.40.50.40">
    <property type="match status" value="1"/>
</dbReference>
<dbReference type="SUPFAM" id="SSF54160">
    <property type="entry name" value="Chromo domain-like"/>
    <property type="match status" value="1"/>
</dbReference>
<dbReference type="CDD" id="cd09274">
    <property type="entry name" value="RNase_HI_RT_Ty3"/>
    <property type="match status" value="1"/>
</dbReference>
<evidence type="ECO:0000256" key="2">
    <source>
        <dbReference type="ARBA" id="ARBA00022679"/>
    </source>
</evidence>
<evidence type="ECO:0000259" key="9">
    <source>
        <dbReference type="PROSITE" id="PS50013"/>
    </source>
</evidence>